<evidence type="ECO:0000313" key="2">
    <source>
        <dbReference type="Proteomes" id="UP000064967"/>
    </source>
</evidence>
<keyword evidence="2" id="KW-1185">Reference proteome</keyword>
<protein>
    <submittedName>
        <fullName evidence="1">Uncharacterized protein</fullName>
    </submittedName>
</protein>
<reference evidence="1 2" key="1">
    <citation type="submission" date="2015-08" db="EMBL/GenBank/DDBJ databases">
        <authorList>
            <person name="Babu N.S."/>
            <person name="Beckwith C.J."/>
            <person name="Beseler K.G."/>
            <person name="Brison A."/>
            <person name="Carone J.V."/>
            <person name="Caskin T.P."/>
            <person name="Diamond M."/>
            <person name="Durham M.E."/>
            <person name="Foxe J.M."/>
            <person name="Go M."/>
            <person name="Henderson B.A."/>
            <person name="Jones I.B."/>
            <person name="McGettigan J.A."/>
            <person name="Micheletti S.J."/>
            <person name="Nasrallah M.E."/>
            <person name="Ortiz D."/>
            <person name="Piller C.R."/>
            <person name="Privatt S.R."/>
            <person name="Schneider S.L."/>
            <person name="Sharp S."/>
            <person name="Smith T.C."/>
            <person name="Stanton J.D."/>
            <person name="Ullery H.E."/>
            <person name="Wilson R.J."/>
            <person name="Serrano M.G."/>
            <person name="Buck G."/>
            <person name="Lee V."/>
            <person name="Wang Y."/>
            <person name="Carvalho R."/>
            <person name="Voegtly L."/>
            <person name="Shi R."/>
            <person name="Duckworth R."/>
            <person name="Johnson A."/>
            <person name="Loviza R."/>
            <person name="Walstead R."/>
            <person name="Shah Z."/>
            <person name="Kiflezghi M."/>
            <person name="Wade K."/>
            <person name="Ball S.L."/>
            <person name="Bradley K.W."/>
            <person name="Asai D.J."/>
            <person name="Bowman C.A."/>
            <person name="Russell D.A."/>
            <person name="Pope W.H."/>
            <person name="Jacobs-Sera D."/>
            <person name="Hendrix R.W."/>
            <person name="Hatfull G.F."/>
        </authorList>
    </citation>
    <scope>NUCLEOTIDE SEQUENCE [LARGE SCALE GENOMIC DNA]</scope>
    <source>
        <strain evidence="1 2">DSM 27648</strain>
    </source>
</reference>
<organism evidence="1 2">
    <name type="scientific">Labilithrix luteola</name>
    <dbReference type="NCBI Taxonomy" id="1391654"/>
    <lineage>
        <taxon>Bacteria</taxon>
        <taxon>Pseudomonadati</taxon>
        <taxon>Myxococcota</taxon>
        <taxon>Polyangia</taxon>
        <taxon>Polyangiales</taxon>
        <taxon>Labilitrichaceae</taxon>
        <taxon>Labilithrix</taxon>
    </lineage>
</organism>
<dbReference type="EMBL" id="CP012333">
    <property type="protein sequence ID" value="AKV00679.1"/>
    <property type="molecule type" value="Genomic_DNA"/>
</dbReference>
<dbReference type="AlphaFoldDB" id="A0A0K1Q4L0"/>
<accession>A0A0K1Q4L0</accession>
<sequence>MPRHERFPFPSPLNDETHVYFTETTILSDSHLVRYSITSVERARVCDRDTASRAW</sequence>
<dbReference type="KEGG" id="llu:AKJ09_07342"/>
<dbReference type="Proteomes" id="UP000064967">
    <property type="component" value="Chromosome"/>
</dbReference>
<name>A0A0K1Q4L0_9BACT</name>
<gene>
    <name evidence="1" type="ORF">AKJ09_07342</name>
</gene>
<proteinExistence type="predicted"/>
<evidence type="ECO:0000313" key="1">
    <source>
        <dbReference type="EMBL" id="AKV00679.1"/>
    </source>
</evidence>